<proteinExistence type="predicted"/>
<protein>
    <recommendedName>
        <fullName evidence="6">Exonuclease domain-containing protein</fullName>
    </recommendedName>
</protein>
<feature type="domain" description="Exonuclease" evidence="6">
    <location>
        <begin position="6"/>
        <end position="171"/>
    </location>
</feature>
<dbReference type="InterPro" id="IPR036397">
    <property type="entry name" value="RNaseH_sf"/>
</dbReference>
<name>A0A0C3AHT7_SERVB</name>
<comment type="function">
    <text evidence="5">Exoribonuclease involved in ribosome biosynthesis. Involved in the processing of ITS1, the internal transcribed spacer localized between the 18S and 5.8S rRNAs.</text>
</comment>
<reference evidence="7 8" key="1">
    <citation type="submission" date="2014-04" db="EMBL/GenBank/DDBJ databases">
        <authorList>
            <consortium name="DOE Joint Genome Institute"/>
            <person name="Kuo A."/>
            <person name="Zuccaro A."/>
            <person name="Kohler A."/>
            <person name="Nagy L.G."/>
            <person name="Floudas D."/>
            <person name="Copeland A."/>
            <person name="Barry K.W."/>
            <person name="Cichocki N."/>
            <person name="Veneault-Fourrey C."/>
            <person name="LaButti K."/>
            <person name="Lindquist E.A."/>
            <person name="Lipzen A."/>
            <person name="Lundell T."/>
            <person name="Morin E."/>
            <person name="Murat C."/>
            <person name="Sun H."/>
            <person name="Tunlid A."/>
            <person name="Henrissat B."/>
            <person name="Grigoriev I.V."/>
            <person name="Hibbett D.S."/>
            <person name="Martin F."/>
            <person name="Nordberg H.P."/>
            <person name="Cantor M.N."/>
            <person name="Hua S.X."/>
        </authorList>
    </citation>
    <scope>NUCLEOTIDE SEQUENCE [LARGE SCALE GENOMIC DNA]</scope>
    <source>
        <strain evidence="7 8">MAFF 305830</strain>
    </source>
</reference>
<dbReference type="STRING" id="933852.A0A0C3AHT7"/>
<dbReference type="GO" id="GO:0005634">
    <property type="term" value="C:nucleus"/>
    <property type="evidence" value="ECO:0007669"/>
    <property type="project" value="TreeGrafter"/>
</dbReference>
<dbReference type="PANTHER" id="PTHR12801">
    <property type="entry name" value="RNA EXONUCLEASE REXO1 / RECO3 FAMILY MEMBER-RELATED"/>
    <property type="match status" value="1"/>
</dbReference>
<dbReference type="InterPro" id="IPR012337">
    <property type="entry name" value="RNaseH-like_sf"/>
</dbReference>
<dbReference type="InterPro" id="IPR047021">
    <property type="entry name" value="REXO1/3/4-like"/>
</dbReference>
<organism evidence="7 8">
    <name type="scientific">Serendipita vermifera MAFF 305830</name>
    <dbReference type="NCBI Taxonomy" id="933852"/>
    <lineage>
        <taxon>Eukaryota</taxon>
        <taxon>Fungi</taxon>
        <taxon>Dikarya</taxon>
        <taxon>Basidiomycota</taxon>
        <taxon>Agaricomycotina</taxon>
        <taxon>Agaricomycetes</taxon>
        <taxon>Sebacinales</taxon>
        <taxon>Serendipitaceae</taxon>
        <taxon>Serendipita</taxon>
    </lineage>
</organism>
<evidence type="ECO:0000259" key="6">
    <source>
        <dbReference type="SMART" id="SM00479"/>
    </source>
</evidence>
<dbReference type="SUPFAM" id="SSF53098">
    <property type="entry name" value="Ribonuclease H-like"/>
    <property type="match status" value="1"/>
</dbReference>
<keyword evidence="3" id="KW-0378">Hydrolase</keyword>
<dbReference type="OrthoDB" id="8191639at2759"/>
<dbReference type="GO" id="GO:0003676">
    <property type="term" value="F:nucleic acid binding"/>
    <property type="evidence" value="ECO:0007669"/>
    <property type="project" value="InterPro"/>
</dbReference>
<keyword evidence="4" id="KW-0269">Exonuclease</keyword>
<accession>A0A0C3AHT7</accession>
<evidence type="ECO:0000313" key="8">
    <source>
        <dbReference type="Proteomes" id="UP000054097"/>
    </source>
</evidence>
<gene>
    <name evidence="7" type="ORF">M408DRAFT_197554</name>
</gene>
<evidence type="ECO:0000256" key="2">
    <source>
        <dbReference type="ARBA" id="ARBA00022722"/>
    </source>
</evidence>
<dbReference type="HOGENOM" id="CLU_022453_3_0_1"/>
<evidence type="ECO:0000256" key="5">
    <source>
        <dbReference type="ARBA" id="ARBA00025599"/>
    </source>
</evidence>
<dbReference type="Proteomes" id="UP000054097">
    <property type="component" value="Unassembled WGS sequence"/>
</dbReference>
<evidence type="ECO:0000313" key="7">
    <source>
        <dbReference type="EMBL" id="KIM19624.1"/>
    </source>
</evidence>
<dbReference type="GO" id="GO:0004527">
    <property type="term" value="F:exonuclease activity"/>
    <property type="evidence" value="ECO:0007669"/>
    <property type="project" value="UniProtKB-KW"/>
</dbReference>
<sequence length="192" mass="21569">MHDPSQYVGICCQSVGVSIVGSVNMLARVALCDYWGQILFMSYVQPQSEVSNYRTSVTGITPEDLTGPDSLPFETVRQRVGELIHGKVVIGFCVWLELSVLGLAHPLSHVRDVALYVPFRFSLGSPEAIVRFPTMMWVLMGRRIGEDTHHPLEDARAATDLFRSVESQWEGYIDQLMWPSYLPPNVYASCFL</sequence>
<evidence type="ECO:0000256" key="1">
    <source>
        <dbReference type="ARBA" id="ARBA00022552"/>
    </source>
</evidence>
<dbReference type="InterPro" id="IPR013520">
    <property type="entry name" value="Ribonucl_H"/>
</dbReference>
<dbReference type="AlphaFoldDB" id="A0A0C3AHT7"/>
<keyword evidence="8" id="KW-1185">Reference proteome</keyword>
<dbReference type="GO" id="GO:0006364">
    <property type="term" value="P:rRNA processing"/>
    <property type="evidence" value="ECO:0007669"/>
    <property type="project" value="UniProtKB-KW"/>
</dbReference>
<dbReference type="SMART" id="SM00479">
    <property type="entry name" value="EXOIII"/>
    <property type="match status" value="1"/>
</dbReference>
<keyword evidence="1" id="KW-0698">rRNA processing</keyword>
<dbReference type="EMBL" id="KN824597">
    <property type="protein sequence ID" value="KIM19624.1"/>
    <property type="molecule type" value="Genomic_DNA"/>
</dbReference>
<keyword evidence="2" id="KW-0540">Nuclease</keyword>
<reference evidence="8" key="2">
    <citation type="submission" date="2015-01" db="EMBL/GenBank/DDBJ databases">
        <title>Evolutionary Origins and Diversification of the Mycorrhizal Mutualists.</title>
        <authorList>
            <consortium name="DOE Joint Genome Institute"/>
            <consortium name="Mycorrhizal Genomics Consortium"/>
            <person name="Kohler A."/>
            <person name="Kuo A."/>
            <person name="Nagy L.G."/>
            <person name="Floudas D."/>
            <person name="Copeland A."/>
            <person name="Barry K.W."/>
            <person name="Cichocki N."/>
            <person name="Veneault-Fourrey C."/>
            <person name="LaButti K."/>
            <person name="Lindquist E.A."/>
            <person name="Lipzen A."/>
            <person name="Lundell T."/>
            <person name="Morin E."/>
            <person name="Murat C."/>
            <person name="Riley R."/>
            <person name="Ohm R."/>
            <person name="Sun H."/>
            <person name="Tunlid A."/>
            <person name="Henrissat B."/>
            <person name="Grigoriev I.V."/>
            <person name="Hibbett D.S."/>
            <person name="Martin F."/>
        </authorList>
    </citation>
    <scope>NUCLEOTIDE SEQUENCE [LARGE SCALE GENOMIC DNA]</scope>
    <source>
        <strain evidence="8">MAFF 305830</strain>
    </source>
</reference>
<dbReference type="Gene3D" id="3.30.420.10">
    <property type="entry name" value="Ribonuclease H-like superfamily/Ribonuclease H"/>
    <property type="match status" value="1"/>
</dbReference>
<evidence type="ECO:0000256" key="3">
    <source>
        <dbReference type="ARBA" id="ARBA00022801"/>
    </source>
</evidence>
<dbReference type="PANTHER" id="PTHR12801:SF45">
    <property type="entry name" value="RNA EXONUCLEASE 4"/>
    <property type="match status" value="1"/>
</dbReference>
<evidence type="ECO:0000256" key="4">
    <source>
        <dbReference type="ARBA" id="ARBA00022839"/>
    </source>
</evidence>